<name>A0AA46L3Q1_VIBPH</name>
<dbReference type="Gene3D" id="2.60.40.3880">
    <property type="match status" value="1"/>
</dbReference>
<proteinExistence type="predicted"/>
<evidence type="ECO:0000313" key="1">
    <source>
        <dbReference type="EMBL" id="TXN14772.1"/>
    </source>
</evidence>
<dbReference type="RefSeq" id="WP_025579538.1">
    <property type="nucleotide sequence ID" value="NZ_VRMQ01000004.1"/>
</dbReference>
<gene>
    <name evidence="1" type="ORF">FVP01_17455</name>
</gene>
<reference evidence="1 2" key="1">
    <citation type="submission" date="2019-08" db="EMBL/GenBank/DDBJ databases">
        <title>Emerging of two pre-pandemic pathogenic O4:KUT lineages of Vibrio parahaemolyticus in coastal eastern China.</title>
        <authorList>
            <person name="Yu H."/>
        </authorList>
    </citation>
    <scope>NUCLEOTIDE SEQUENCE [LARGE SCALE GENOMIC DNA]</scope>
    <source>
        <strain evidence="1 2">HZ17-383</strain>
    </source>
</reference>
<evidence type="ECO:0000313" key="2">
    <source>
        <dbReference type="Proteomes" id="UP000321504"/>
    </source>
</evidence>
<comment type="caution">
    <text evidence="1">The sequence shown here is derived from an EMBL/GenBank/DDBJ whole genome shotgun (WGS) entry which is preliminary data.</text>
</comment>
<protein>
    <submittedName>
        <fullName evidence="1">Uncharacterized protein</fullName>
    </submittedName>
</protein>
<dbReference type="EMBL" id="VRMQ01000004">
    <property type="protein sequence ID" value="TXN14772.1"/>
    <property type="molecule type" value="Genomic_DNA"/>
</dbReference>
<dbReference type="AlphaFoldDB" id="A0AA46L3Q1"/>
<dbReference type="Proteomes" id="UP000321504">
    <property type="component" value="Unassembled WGS sequence"/>
</dbReference>
<organism evidence="1 2">
    <name type="scientific">Vibrio parahaemolyticus</name>
    <dbReference type="NCBI Taxonomy" id="670"/>
    <lineage>
        <taxon>Bacteria</taxon>
        <taxon>Pseudomonadati</taxon>
        <taxon>Pseudomonadota</taxon>
        <taxon>Gammaproteobacteria</taxon>
        <taxon>Vibrionales</taxon>
        <taxon>Vibrionaceae</taxon>
        <taxon>Vibrio</taxon>
    </lineage>
</organism>
<sequence>MKNNIAFLSLILSVLSYDAIGGLEGQMVTFHRDYAGKNFGQPKTITVVDGDSDIFNVQYHEKINIDNNKIAIRYINNNQFGIEEKTFNGYILRGYQGEVESVTLLRDDAGIYKNSWFDDDGIHINLGGPFSRGDILEFEILLVGDNDVSLERCEVKITSQSNEINKDGGKLYFDTSASSLNLVTSNELYKYLNFPTGEVLTIDTPQEFKLSDIPIKELGWTLTIPEWYPAGIYTVNYAGINLKDGSICKDSVSFTKRHY</sequence>
<accession>A0AA46L3Q1</accession>